<reference evidence="1 2" key="1">
    <citation type="submission" date="2013-09" db="EMBL/GenBank/DDBJ databases">
        <title>Whole genome shotgun sequence of Vibrio azureus NBRC 104587.</title>
        <authorList>
            <person name="Isaki S."/>
            <person name="Hosoyama A."/>
            <person name="Numata M."/>
            <person name="Hashimoto M."/>
            <person name="Hosoyama Y."/>
            <person name="Tsuchikane K."/>
            <person name="Noguchi M."/>
            <person name="Hirakata S."/>
            <person name="Ichikawa N."/>
            <person name="Ohji S."/>
            <person name="Yamazoe A."/>
            <person name="Fujita N."/>
        </authorList>
    </citation>
    <scope>NUCLEOTIDE SEQUENCE [LARGE SCALE GENOMIC DNA]</scope>
    <source>
        <strain evidence="1 2">NBRC 104587</strain>
    </source>
</reference>
<proteinExistence type="predicted"/>
<dbReference type="EMBL" id="BATL01000016">
    <property type="protein sequence ID" value="GAD74835.1"/>
    <property type="molecule type" value="Genomic_DNA"/>
</dbReference>
<accession>U3AM49</accession>
<evidence type="ECO:0000313" key="2">
    <source>
        <dbReference type="Proteomes" id="UP000016567"/>
    </source>
</evidence>
<dbReference type="OrthoDB" id="5904408at2"/>
<name>U3AM49_9VIBR</name>
<gene>
    <name evidence="1" type="ORF">VAZ01S_016_00190</name>
</gene>
<evidence type="ECO:0000313" key="1">
    <source>
        <dbReference type="EMBL" id="GAD74835.1"/>
    </source>
</evidence>
<sequence>MKNNLLESHLAEAEQPVKNFMADLIEELNKKSAFSKVPRLSLHYFGVKLEVELISFDGN</sequence>
<organism evidence="1 2">
    <name type="scientific">Vibrio azureus NBRC 104587</name>
    <dbReference type="NCBI Taxonomy" id="1219077"/>
    <lineage>
        <taxon>Bacteria</taxon>
        <taxon>Pseudomonadati</taxon>
        <taxon>Pseudomonadota</taxon>
        <taxon>Gammaproteobacteria</taxon>
        <taxon>Vibrionales</taxon>
        <taxon>Vibrionaceae</taxon>
        <taxon>Vibrio</taxon>
    </lineage>
</organism>
<dbReference type="RefSeq" id="WP_021708615.1">
    <property type="nucleotide sequence ID" value="NZ_BAOB01000071.1"/>
</dbReference>
<dbReference type="eggNOG" id="ENOG5031YQF">
    <property type="taxonomic scope" value="Bacteria"/>
</dbReference>
<comment type="caution">
    <text evidence="1">The sequence shown here is derived from an EMBL/GenBank/DDBJ whole genome shotgun (WGS) entry which is preliminary data.</text>
</comment>
<dbReference type="Proteomes" id="UP000016567">
    <property type="component" value="Unassembled WGS sequence"/>
</dbReference>
<protein>
    <submittedName>
        <fullName evidence="1">Uncharacterized protein</fullName>
    </submittedName>
</protein>
<dbReference type="AlphaFoldDB" id="U3AM49"/>
<keyword evidence="2" id="KW-1185">Reference proteome</keyword>